<dbReference type="GO" id="GO:0006355">
    <property type="term" value="P:regulation of DNA-templated transcription"/>
    <property type="evidence" value="ECO:0007669"/>
    <property type="project" value="InterPro"/>
</dbReference>
<evidence type="ECO:0000256" key="2">
    <source>
        <dbReference type="ARBA" id="ARBA00023125"/>
    </source>
</evidence>
<name>A0A1T4WRX5_9MICO</name>
<protein>
    <submittedName>
        <fullName evidence="5">Regulatory protein, luxR family</fullName>
    </submittedName>
</protein>
<organism evidence="5 6">
    <name type="scientific">Agreia bicolorata</name>
    <dbReference type="NCBI Taxonomy" id="110935"/>
    <lineage>
        <taxon>Bacteria</taxon>
        <taxon>Bacillati</taxon>
        <taxon>Actinomycetota</taxon>
        <taxon>Actinomycetes</taxon>
        <taxon>Micrococcales</taxon>
        <taxon>Microbacteriaceae</taxon>
        <taxon>Agreia</taxon>
    </lineage>
</organism>
<dbReference type="PROSITE" id="PS50043">
    <property type="entry name" value="HTH_LUXR_2"/>
    <property type="match status" value="1"/>
</dbReference>
<evidence type="ECO:0000313" key="6">
    <source>
        <dbReference type="Proteomes" id="UP000189735"/>
    </source>
</evidence>
<feature type="domain" description="HTH luxR-type" evidence="4">
    <location>
        <begin position="433"/>
        <end position="498"/>
    </location>
</feature>
<dbReference type="GO" id="GO:0003677">
    <property type="term" value="F:DNA binding"/>
    <property type="evidence" value="ECO:0007669"/>
    <property type="project" value="UniProtKB-KW"/>
</dbReference>
<dbReference type="RefSeq" id="WP_078712982.1">
    <property type="nucleotide sequence ID" value="NZ_FUYG01000001.1"/>
</dbReference>
<dbReference type="PRINTS" id="PR00038">
    <property type="entry name" value="HTHLUXR"/>
</dbReference>
<dbReference type="PANTHER" id="PTHR44688:SF16">
    <property type="entry name" value="DNA-BINDING TRANSCRIPTIONAL ACTIVATOR DEVR_DOSR"/>
    <property type="match status" value="1"/>
</dbReference>
<reference evidence="6" key="1">
    <citation type="submission" date="2017-02" db="EMBL/GenBank/DDBJ databases">
        <authorList>
            <person name="Varghese N."/>
            <person name="Submissions S."/>
        </authorList>
    </citation>
    <scope>NUCLEOTIDE SEQUENCE [LARGE SCALE GENOMIC DNA]</scope>
    <source>
        <strain evidence="6">VKM Ac-2052</strain>
    </source>
</reference>
<dbReference type="InterPro" id="IPR016032">
    <property type="entry name" value="Sig_transdc_resp-reg_C-effctor"/>
</dbReference>
<dbReference type="CDD" id="cd06170">
    <property type="entry name" value="LuxR_C_like"/>
    <property type="match status" value="1"/>
</dbReference>
<keyword evidence="1" id="KW-0805">Transcription regulation</keyword>
<dbReference type="EMBL" id="FUYG01000001">
    <property type="protein sequence ID" value="SKA79857.1"/>
    <property type="molecule type" value="Genomic_DNA"/>
</dbReference>
<evidence type="ECO:0000313" key="5">
    <source>
        <dbReference type="EMBL" id="SKA79857.1"/>
    </source>
</evidence>
<keyword evidence="3" id="KW-0804">Transcription</keyword>
<proteinExistence type="predicted"/>
<gene>
    <name evidence="5" type="ORF">SAMN06295879_0132</name>
</gene>
<sequence length="499" mass="54040">MSYPSLLTSASSEHPDEFALAIDHTFFARLIEDPESLLVGFAAIQPQWLTEHPRYLVAQATTRAVSQPYVPVPDDVFRTYAAWVANQEQPAARDLLCVGLVRLGVLLALGRISDAVFIADECSRIIQSTGLDTDMNDILPGASIRLGLTKLLADDLPGAIGLFGDGARRARINGHPAAPYIDGFSALAFALDGDLTTARQHLRRPSRQPADRMTPLRKTFEETRALAEALVALESGTDLGSKEWSDSIQQAELWWVIEHVEAKQALIWGRPEPAASKLRASLLSAPSMVGPGTIAGAILYEDLANLYLSFDEINLAADALSTEVMRQPNARGLAARARLALANGRPDEALRLSIQAGTSSSRIGGTISLQLTRAASELALGSYEAGRARLHRAAENIRESGAYAEVAVSPASLREELDEILGDVSRSLPQVFSPVTPVLLTARENEVLDALHRFSSVKELASALHISPNTAKTHLRSLYKKLGVTTREQAIHMSRNRSV</sequence>
<keyword evidence="2" id="KW-0238">DNA-binding</keyword>
<evidence type="ECO:0000256" key="3">
    <source>
        <dbReference type="ARBA" id="ARBA00023163"/>
    </source>
</evidence>
<dbReference type="AlphaFoldDB" id="A0A1T4WRX5"/>
<evidence type="ECO:0000256" key="1">
    <source>
        <dbReference type="ARBA" id="ARBA00023015"/>
    </source>
</evidence>
<dbReference type="Pfam" id="PF00196">
    <property type="entry name" value="GerE"/>
    <property type="match status" value="1"/>
</dbReference>
<dbReference type="SUPFAM" id="SSF46894">
    <property type="entry name" value="C-terminal effector domain of the bipartite response regulators"/>
    <property type="match status" value="1"/>
</dbReference>
<dbReference type="PANTHER" id="PTHR44688">
    <property type="entry name" value="DNA-BINDING TRANSCRIPTIONAL ACTIVATOR DEVR_DOSR"/>
    <property type="match status" value="1"/>
</dbReference>
<evidence type="ECO:0000259" key="4">
    <source>
        <dbReference type="PROSITE" id="PS50043"/>
    </source>
</evidence>
<dbReference type="InterPro" id="IPR000792">
    <property type="entry name" value="Tscrpt_reg_LuxR_C"/>
</dbReference>
<dbReference type="Gene3D" id="1.10.10.10">
    <property type="entry name" value="Winged helix-like DNA-binding domain superfamily/Winged helix DNA-binding domain"/>
    <property type="match status" value="1"/>
</dbReference>
<dbReference type="InterPro" id="IPR036388">
    <property type="entry name" value="WH-like_DNA-bd_sf"/>
</dbReference>
<dbReference type="SMART" id="SM00421">
    <property type="entry name" value="HTH_LUXR"/>
    <property type="match status" value="1"/>
</dbReference>
<dbReference type="Proteomes" id="UP000189735">
    <property type="component" value="Unassembled WGS sequence"/>
</dbReference>
<accession>A0A1T4WRX5</accession>